<keyword evidence="7" id="KW-1185">Reference proteome</keyword>
<proteinExistence type="inferred from homology"/>
<dbReference type="RefSeq" id="WP_052379336.1">
    <property type="nucleotide sequence ID" value="NZ_BBIO01000008.1"/>
</dbReference>
<dbReference type="GO" id="GO:0016787">
    <property type="term" value="F:hydrolase activity"/>
    <property type="evidence" value="ECO:0007669"/>
    <property type="project" value="UniProtKB-KW"/>
</dbReference>
<dbReference type="InterPro" id="IPR051013">
    <property type="entry name" value="MBL_superfamily_lactonases"/>
</dbReference>
<dbReference type="PANTHER" id="PTHR42978:SF3">
    <property type="entry name" value="BLR3078 PROTEIN"/>
    <property type="match status" value="1"/>
</dbReference>
<dbReference type="SUPFAM" id="SSF56281">
    <property type="entry name" value="Metallo-hydrolase/oxidoreductase"/>
    <property type="match status" value="1"/>
</dbReference>
<dbReference type="GO" id="GO:0046872">
    <property type="term" value="F:metal ion binding"/>
    <property type="evidence" value="ECO:0007669"/>
    <property type="project" value="UniProtKB-KW"/>
</dbReference>
<dbReference type="Gene3D" id="3.60.15.10">
    <property type="entry name" value="Ribonuclease Z/Hydroxyacylglutathione hydrolase-like"/>
    <property type="match status" value="1"/>
</dbReference>
<dbReference type="CDD" id="cd07730">
    <property type="entry name" value="metallo-hydrolase-like_MBL-fold"/>
    <property type="match status" value="1"/>
</dbReference>
<gene>
    <name evidence="6" type="ORF">M2A_1736</name>
</gene>
<dbReference type="Proteomes" id="UP000028702">
    <property type="component" value="Unassembled WGS sequence"/>
</dbReference>
<dbReference type="InterPro" id="IPR001279">
    <property type="entry name" value="Metallo-B-lactamas"/>
</dbReference>
<comment type="caution">
    <text evidence="6">The sequence shown here is derived from an EMBL/GenBank/DDBJ whole genome shotgun (WGS) entry which is preliminary data.</text>
</comment>
<dbReference type="Pfam" id="PF00753">
    <property type="entry name" value="Lactamase_B"/>
    <property type="match status" value="1"/>
</dbReference>
<evidence type="ECO:0000256" key="4">
    <source>
        <dbReference type="ARBA" id="ARBA00022833"/>
    </source>
</evidence>
<evidence type="ECO:0000256" key="2">
    <source>
        <dbReference type="ARBA" id="ARBA00022723"/>
    </source>
</evidence>
<protein>
    <submittedName>
        <fullName evidence="6">Zn-dependent hydrolase</fullName>
    </submittedName>
</protein>
<dbReference type="SMART" id="SM00849">
    <property type="entry name" value="Lactamase_B"/>
    <property type="match status" value="1"/>
</dbReference>
<feature type="domain" description="Metallo-beta-lactamase" evidence="5">
    <location>
        <begin position="94"/>
        <end position="320"/>
    </location>
</feature>
<evidence type="ECO:0000259" key="5">
    <source>
        <dbReference type="SMART" id="SM00849"/>
    </source>
</evidence>
<dbReference type="InterPro" id="IPR036866">
    <property type="entry name" value="RibonucZ/Hydroxyglut_hydro"/>
</dbReference>
<organism evidence="6 7">
    <name type="scientific">Tepidicaulis marinus</name>
    <dbReference type="NCBI Taxonomy" id="1333998"/>
    <lineage>
        <taxon>Bacteria</taxon>
        <taxon>Pseudomonadati</taxon>
        <taxon>Pseudomonadota</taxon>
        <taxon>Alphaproteobacteria</taxon>
        <taxon>Hyphomicrobiales</taxon>
        <taxon>Parvibaculaceae</taxon>
        <taxon>Tepidicaulis</taxon>
    </lineage>
</organism>
<keyword evidence="4" id="KW-0862">Zinc</keyword>
<dbReference type="eggNOG" id="COG0491">
    <property type="taxonomic scope" value="Bacteria"/>
</dbReference>
<dbReference type="PANTHER" id="PTHR42978">
    <property type="entry name" value="QUORUM-QUENCHING LACTONASE YTNP-RELATED-RELATED"/>
    <property type="match status" value="1"/>
</dbReference>
<reference evidence="6 7" key="1">
    <citation type="submission" date="2014-07" db="EMBL/GenBank/DDBJ databases">
        <title>Tepidicaulis marinum gen. nov., sp. nov., a novel marine bacterium denitrifying nitrate to nitrous oxide strictly under microaerobic conditions.</title>
        <authorList>
            <person name="Takeuchi M."/>
            <person name="Yamagishi T."/>
            <person name="Kamagata Y."/>
            <person name="Oshima K."/>
            <person name="Hattori M."/>
            <person name="Katayama T."/>
            <person name="Hanada S."/>
            <person name="Tamaki H."/>
            <person name="Marumo K."/>
            <person name="Maeda H."/>
            <person name="Nedachi M."/>
            <person name="Iwasaki W."/>
            <person name="Suwa Y."/>
            <person name="Sakata S."/>
        </authorList>
    </citation>
    <scope>NUCLEOTIDE SEQUENCE [LARGE SCALE GENOMIC DNA]</scope>
    <source>
        <strain evidence="6 7">MA2</strain>
    </source>
</reference>
<evidence type="ECO:0000256" key="1">
    <source>
        <dbReference type="ARBA" id="ARBA00007749"/>
    </source>
</evidence>
<accession>A0A081BB19</accession>
<name>A0A081BB19_9HYPH</name>
<keyword evidence="3 6" id="KW-0378">Hydrolase</keyword>
<dbReference type="AlphaFoldDB" id="A0A081BB19"/>
<sequence length="336" mass="36196">MSQSRSLPFTPRTLLLTGLALLGALLLVIGGFAAYQLWPRVIDTSALAGEGEYRLPVPEPGAPQVELGYFVTGQNVSPQAFIFSGGSLLKEHTSIFSGVVVRHPEATFLFEGGIGSRIAGEFERNFSGLNAKLFAYEGRTPALEQLRAAGLAPSDFNFVLLTHLHWDHAGIIKDFPQTPIRLLEAEYEGAVTAGKIGNPGFFPEQYMDPAINWDFVKLDPVPFGPFERSKDIFGDGTAVLVELGGHTAGSLGLVLTRSPKERYFFIGDVSWSAEAVSIPAEKTPFARSLVDRNREETARTVALLHEIAKANPGLAIVPSHDEAAFAALPRLAAAAP</sequence>
<evidence type="ECO:0000313" key="7">
    <source>
        <dbReference type="Proteomes" id="UP000028702"/>
    </source>
</evidence>
<dbReference type="EMBL" id="BBIO01000008">
    <property type="protein sequence ID" value="GAK45237.1"/>
    <property type="molecule type" value="Genomic_DNA"/>
</dbReference>
<evidence type="ECO:0000256" key="3">
    <source>
        <dbReference type="ARBA" id="ARBA00022801"/>
    </source>
</evidence>
<keyword evidence="2" id="KW-0479">Metal-binding</keyword>
<comment type="similarity">
    <text evidence="1">Belongs to the metallo-beta-lactamase superfamily.</text>
</comment>
<dbReference type="STRING" id="1333998.M2A_1736"/>
<evidence type="ECO:0000313" key="6">
    <source>
        <dbReference type="EMBL" id="GAK45237.1"/>
    </source>
</evidence>